<dbReference type="InterPro" id="IPR001789">
    <property type="entry name" value="Sig_transdc_resp-reg_receiver"/>
</dbReference>
<feature type="domain" description="Response regulatory" evidence="3">
    <location>
        <begin position="4"/>
        <end position="120"/>
    </location>
</feature>
<dbReference type="Pfam" id="PF00072">
    <property type="entry name" value="Response_reg"/>
    <property type="match status" value="1"/>
</dbReference>
<dbReference type="SUPFAM" id="SSF52172">
    <property type="entry name" value="CheY-like"/>
    <property type="match status" value="1"/>
</dbReference>
<organism evidence="4 5">
    <name type="scientific">Qipengyuania spongiae</name>
    <dbReference type="NCBI Taxonomy" id="2909673"/>
    <lineage>
        <taxon>Bacteria</taxon>
        <taxon>Pseudomonadati</taxon>
        <taxon>Pseudomonadota</taxon>
        <taxon>Alphaproteobacteria</taxon>
        <taxon>Sphingomonadales</taxon>
        <taxon>Erythrobacteraceae</taxon>
        <taxon>Qipengyuania</taxon>
    </lineage>
</organism>
<dbReference type="SMART" id="SM00448">
    <property type="entry name" value="REC"/>
    <property type="match status" value="1"/>
</dbReference>
<reference evidence="4" key="1">
    <citation type="submission" date="2022-02" db="EMBL/GenBank/DDBJ databases">
        <title>Qipengyuania spongiae sp. nov., isolated from marine sponge.</title>
        <authorList>
            <person name="Li Z."/>
            <person name="Zhang M."/>
        </authorList>
    </citation>
    <scope>NUCLEOTIDE SEQUENCE</scope>
    <source>
        <strain evidence="4">PHS-Z21</strain>
    </source>
</reference>
<evidence type="ECO:0000313" key="4">
    <source>
        <dbReference type="EMBL" id="UVI38137.1"/>
    </source>
</evidence>
<dbReference type="EMBL" id="CP092471">
    <property type="protein sequence ID" value="UVI38137.1"/>
    <property type="molecule type" value="Genomic_DNA"/>
</dbReference>
<evidence type="ECO:0000259" key="3">
    <source>
        <dbReference type="PROSITE" id="PS50110"/>
    </source>
</evidence>
<name>A0ABY5SUF4_9SPHN</name>
<dbReference type="Gene3D" id="3.40.50.2300">
    <property type="match status" value="1"/>
</dbReference>
<dbReference type="PANTHER" id="PTHR44591">
    <property type="entry name" value="STRESS RESPONSE REGULATOR PROTEIN 1"/>
    <property type="match status" value="1"/>
</dbReference>
<proteinExistence type="predicted"/>
<dbReference type="Proteomes" id="UP001065265">
    <property type="component" value="Chromosome"/>
</dbReference>
<dbReference type="InterPro" id="IPR050595">
    <property type="entry name" value="Bact_response_regulator"/>
</dbReference>
<dbReference type="InterPro" id="IPR011006">
    <property type="entry name" value="CheY-like_superfamily"/>
</dbReference>
<evidence type="ECO:0000256" key="1">
    <source>
        <dbReference type="ARBA" id="ARBA00022553"/>
    </source>
</evidence>
<gene>
    <name evidence="4" type="ORF">L1F33_07575</name>
</gene>
<evidence type="ECO:0000256" key="2">
    <source>
        <dbReference type="PROSITE-ProRule" id="PRU00169"/>
    </source>
</evidence>
<dbReference type="PROSITE" id="PS50110">
    <property type="entry name" value="RESPONSE_REGULATORY"/>
    <property type="match status" value="1"/>
</dbReference>
<comment type="caution">
    <text evidence="2">Lacks conserved residue(s) required for the propagation of feature annotation.</text>
</comment>
<dbReference type="PANTHER" id="PTHR44591:SF3">
    <property type="entry name" value="RESPONSE REGULATORY DOMAIN-CONTAINING PROTEIN"/>
    <property type="match status" value="1"/>
</dbReference>
<keyword evidence="1" id="KW-0597">Phosphoprotein</keyword>
<dbReference type="RefSeq" id="WP_265557338.1">
    <property type="nucleotide sequence ID" value="NZ_CP092471.1"/>
</dbReference>
<accession>A0ABY5SUF4</accession>
<sequence>MKTDILIVDDDDIIAELTSAILKEHGHSCRWAANGKDATALIDDRRPDLILLEDELPGISGLQWLRDLRGSARDRLIPVIMFTRPASDRDELLAIYYGAQDCIRKPFEPDALVAKIRRWVVPCDRPRSHGEAVLCGRPTIDTTR</sequence>
<protein>
    <submittedName>
        <fullName evidence="4">Response regulator</fullName>
    </submittedName>
</protein>
<evidence type="ECO:0000313" key="5">
    <source>
        <dbReference type="Proteomes" id="UP001065265"/>
    </source>
</evidence>
<keyword evidence="5" id="KW-1185">Reference proteome</keyword>